<feature type="compositionally biased region" description="Basic and acidic residues" evidence="3">
    <location>
        <begin position="423"/>
        <end position="434"/>
    </location>
</feature>
<dbReference type="Pfam" id="PF00069">
    <property type="entry name" value="Pkinase"/>
    <property type="match status" value="1"/>
</dbReference>
<dbReference type="SMART" id="SM00220">
    <property type="entry name" value="S_TKc"/>
    <property type="match status" value="1"/>
</dbReference>
<organism evidence="5 6">
    <name type="scientific">Adiantum capillus-veneris</name>
    <name type="common">Maidenhair fern</name>
    <dbReference type="NCBI Taxonomy" id="13818"/>
    <lineage>
        <taxon>Eukaryota</taxon>
        <taxon>Viridiplantae</taxon>
        <taxon>Streptophyta</taxon>
        <taxon>Embryophyta</taxon>
        <taxon>Tracheophyta</taxon>
        <taxon>Polypodiopsida</taxon>
        <taxon>Polypodiidae</taxon>
        <taxon>Polypodiales</taxon>
        <taxon>Pteridineae</taxon>
        <taxon>Pteridaceae</taxon>
        <taxon>Vittarioideae</taxon>
        <taxon>Adiantum</taxon>
    </lineage>
</organism>
<accession>A0A9D4V8S9</accession>
<feature type="coiled-coil region" evidence="2">
    <location>
        <begin position="669"/>
        <end position="710"/>
    </location>
</feature>
<evidence type="ECO:0000256" key="1">
    <source>
        <dbReference type="ARBA" id="ARBA00008874"/>
    </source>
</evidence>
<dbReference type="FunFam" id="1.10.510.10:FF:000947">
    <property type="entry name" value="serine/threonine-protein kinase OSR1"/>
    <property type="match status" value="1"/>
</dbReference>
<dbReference type="Gene3D" id="3.30.200.20">
    <property type="entry name" value="Phosphorylase Kinase, domain 1"/>
    <property type="match status" value="1"/>
</dbReference>
<feature type="compositionally biased region" description="Basic and acidic residues" evidence="3">
    <location>
        <begin position="464"/>
        <end position="476"/>
    </location>
</feature>
<dbReference type="Proteomes" id="UP000886520">
    <property type="component" value="Chromosome 2"/>
</dbReference>
<proteinExistence type="inferred from homology"/>
<evidence type="ECO:0000256" key="2">
    <source>
        <dbReference type="SAM" id="Coils"/>
    </source>
</evidence>
<evidence type="ECO:0000259" key="4">
    <source>
        <dbReference type="PROSITE" id="PS50011"/>
    </source>
</evidence>
<dbReference type="PANTHER" id="PTHR48014">
    <property type="entry name" value="SERINE/THREONINE-PROTEIN KINASE FRAY2"/>
    <property type="match status" value="1"/>
</dbReference>
<dbReference type="InterPro" id="IPR011009">
    <property type="entry name" value="Kinase-like_dom_sf"/>
</dbReference>
<comment type="caution">
    <text evidence="5">The sequence shown here is derived from an EMBL/GenBank/DDBJ whole genome shotgun (WGS) entry which is preliminary data.</text>
</comment>
<keyword evidence="6" id="KW-1185">Reference proteome</keyword>
<dbReference type="OrthoDB" id="248923at2759"/>
<dbReference type="PANTHER" id="PTHR48014:SF21">
    <property type="entry name" value="SERINE_THREONINE-PROTEIN KINASE FRAY2"/>
    <property type="match status" value="1"/>
</dbReference>
<dbReference type="PROSITE" id="PS50011">
    <property type="entry name" value="PROTEIN_KINASE_DOM"/>
    <property type="match status" value="1"/>
</dbReference>
<dbReference type="GO" id="GO:0043539">
    <property type="term" value="F:protein serine/threonine kinase activator activity"/>
    <property type="evidence" value="ECO:0007669"/>
    <property type="project" value="InterPro"/>
</dbReference>
<dbReference type="GO" id="GO:0005524">
    <property type="term" value="F:ATP binding"/>
    <property type="evidence" value="ECO:0007669"/>
    <property type="project" value="InterPro"/>
</dbReference>
<dbReference type="SUPFAM" id="SSF56112">
    <property type="entry name" value="Protein kinase-like (PK-like)"/>
    <property type="match status" value="1"/>
</dbReference>
<feature type="region of interest" description="Disordered" evidence="3">
    <location>
        <begin position="423"/>
        <end position="486"/>
    </location>
</feature>
<dbReference type="FunFam" id="3.30.200.20:FF:000099">
    <property type="entry name" value="Serine/threonine-protein kinase BLUS1"/>
    <property type="match status" value="1"/>
</dbReference>
<feature type="domain" description="Protein kinase" evidence="4">
    <location>
        <begin position="13"/>
        <end position="274"/>
    </location>
</feature>
<name>A0A9D4V8S9_ADICA</name>
<comment type="similarity">
    <text evidence="1">Belongs to the protein kinase superfamily. STE Ser/Thr protein kinase family. STE20 subfamily.</text>
</comment>
<dbReference type="InterPro" id="IPR000719">
    <property type="entry name" value="Prot_kinase_dom"/>
</dbReference>
<evidence type="ECO:0000313" key="6">
    <source>
        <dbReference type="Proteomes" id="UP000886520"/>
    </source>
</evidence>
<reference evidence="5" key="1">
    <citation type="submission" date="2021-01" db="EMBL/GenBank/DDBJ databases">
        <title>Adiantum capillus-veneris genome.</title>
        <authorList>
            <person name="Fang Y."/>
            <person name="Liao Q."/>
        </authorList>
    </citation>
    <scope>NUCLEOTIDE SEQUENCE</scope>
    <source>
        <strain evidence="5">H3</strain>
        <tissue evidence="5">Leaf</tissue>
    </source>
</reference>
<evidence type="ECO:0000313" key="5">
    <source>
        <dbReference type="EMBL" id="KAI5081975.1"/>
    </source>
</evidence>
<dbReference type="InterPro" id="IPR047173">
    <property type="entry name" value="STRAD_A/B-like"/>
</dbReference>
<feature type="compositionally biased region" description="Polar residues" evidence="3">
    <location>
        <begin position="477"/>
        <end position="486"/>
    </location>
</feature>
<dbReference type="EMBL" id="JABFUD020000003">
    <property type="protein sequence ID" value="KAI5081975.1"/>
    <property type="molecule type" value="Genomic_DNA"/>
</dbReference>
<dbReference type="AlphaFoldDB" id="A0A9D4V8S9"/>
<keyword evidence="2" id="KW-0175">Coiled coil</keyword>
<dbReference type="GO" id="GO:0004672">
    <property type="term" value="F:protein kinase activity"/>
    <property type="evidence" value="ECO:0007669"/>
    <property type="project" value="InterPro"/>
</dbReference>
<dbReference type="Gene3D" id="1.10.510.10">
    <property type="entry name" value="Transferase(Phosphotransferase) domain 1"/>
    <property type="match status" value="1"/>
</dbReference>
<gene>
    <name evidence="5" type="ORF">GOP47_0001718</name>
</gene>
<sequence length="797" mass="88488">MEKKVFPTEAAAYDLLEEIGRGARAVVYRGTCKTLNETVAIKRLDLDTVNSNLVHASAEAQIMSLIDHPNVINSYCSFIVDHFLWVVMPYMDGGSCLHLMKLRYPEGLEEPLIAVILKETLKGLDYLHQQQHIHRDVKAGNILIDSSGAVKLGDFGTSACMFNGGDRQRCRRTLTGTPCWMAPEVLEEKIGYDCSADIWSFGITALELAHGHAPFSKYPPQKVLLMTMTSAAPCLDREKDKHFSKAFKDVIKLCLNKEPSRRPTTEKLLKHPFFKHTKYNPTVVQKVLTGLGPLWEREKLLRDKDAALLASRKPAFLQEEERSRNEYKRGVSCWSFDVESLKDQAAAIHDEEEISSTDKGLAVLSPCGEEARQSLTLDTHQFRRSYDREPKQFGRFGVFDGDLELESPGWHVVRPIRTSEDAQKLPTIVEDKGRNGSSERGLENLDSSNSSRLMDVLPNGKSSVRHDDDSKGKASEETGQQCKENGNSVDVCKENGNSTTVCKENGNSNGVCKENGVAGCSFPPKKGNGNPKVVYNENGVAGCSFPPMKGISNNPDASIESAEEKHKETQLLQFNVSASTFQDINLSQSIQVRHEPLPSISEVMSVPASHLGPQLKTLLLQTVKQYEVLADLLRTASPGEAINVPLSTVCNRVLAEGEFGDLDCTSNCHSDVDNKIHQLKSKVASLTKELVSVKQKNMQLERQLNAIYNRQESSLLLLLQAPRVNVIVLIQHVPSPFGRPLYLPFEHAAGYDKFLFRYDRRRWRGVIDGGPMHEKPAFGGGQHGDEVCDEVGVAPPL</sequence>
<evidence type="ECO:0000256" key="3">
    <source>
        <dbReference type="SAM" id="MobiDB-lite"/>
    </source>
</evidence>
<protein>
    <recommendedName>
        <fullName evidence="4">Protein kinase domain-containing protein</fullName>
    </recommendedName>
</protein>